<dbReference type="EMBL" id="PYHS01000001">
    <property type="protein sequence ID" value="PSR66018.1"/>
    <property type="molecule type" value="Genomic_DNA"/>
</dbReference>
<comment type="caution">
    <text evidence="1">The sequence shown here is derived from an EMBL/GenBank/DDBJ whole genome shotgun (WGS) entry which is preliminary data.</text>
</comment>
<evidence type="ECO:0000313" key="1">
    <source>
        <dbReference type="EMBL" id="PSR66018.1"/>
    </source>
</evidence>
<dbReference type="Proteomes" id="UP000241647">
    <property type="component" value="Unassembled WGS sequence"/>
</dbReference>
<organism evidence="1 2">
    <name type="scientific">Nocardia nova</name>
    <dbReference type="NCBI Taxonomy" id="37330"/>
    <lineage>
        <taxon>Bacteria</taxon>
        <taxon>Bacillati</taxon>
        <taxon>Actinomycetota</taxon>
        <taxon>Actinomycetes</taxon>
        <taxon>Mycobacteriales</taxon>
        <taxon>Nocardiaceae</taxon>
        <taxon>Nocardia</taxon>
    </lineage>
</organism>
<name>A0A2T2ZE14_9NOCA</name>
<sequence>MTQRRNKLREWTDRDDQMMRFLAQQWCADLTAVRLALGIGRARAYELLIEWRDDFQMINCENIRPGGQPGESYTVMWLRPSKVERFLGRKPHRPWTATRSNIAHKVQVARTRAALCGLDAENWVPERQLWRGAWQTAGMSIGGAGLRTGRVALRTDGAHLPASAHSRGGRSLPHVHDGRYRQGDRWWSVEVELTLKKNSARLASTVLAAVRALPAGDSLLYLYANDRVGNALDRTITHLIETGQVMPRRTPIRTLDLDTVISNRNIDLPGLAS</sequence>
<protein>
    <submittedName>
        <fullName evidence="1">Uncharacterized protein</fullName>
    </submittedName>
</protein>
<accession>A0A2T2ZE14</accession>
<dbReference type="RefSeq" id="WP_063024210.1">
    <property type="nucleotide sequence ID" value="NZ_PYHS01000001.1"/>
</dbReference>
<gene>
    <name evidence="1" type="ORF">C8259_01265</name>
</gene>
<proteinExistence type="predicted"/>
<reference evidence="1 2" key="1">
    <citation type="submission" date="2018-02" db="EMBL/GenBank/DDBJ databases">
        <title>8 Nocardia nova and 1 Nocardia cyriacigeorgica strain used for evolution to TMP-SMX.</title>
        <authorList>
            <person name="Mehta H."/>
            <person name="Weng J."/>
            <person name="Shamoo Y."/>
        </authorList>
    </citation>
    <scope>NUCLEOTIDE SEQUENCE [LARGE SCALE GENOMIC DNA]</scope>
    <source>
        <strain evidence="1 2">ATCC 33727</strain>
    </source>
</reference>
<dbReference type="AlphaFoldDB" id="A0A2T2ZE14"/>
<evidence type="ECO:0000313" key="2">
    <source>
        <dbReference type="Proteomes" id="UP000241647"/>
    </source>
</evidence>